<dbReference type="CDD" id="cd04051">
    <property type="entry name" value="C2_SRC2_like"/>
    <property type="match status" value="1"/>
</dbReference>
<accession>A0A6J1CW25</accession>
<evidence type="ECO:0000313" key="3">
    <source>
        <dbReference type="RefSeq" id="XP_022146005.1"/>
    </source>
</evidence>
<sequence length="277" mass="28990">MEVRPLEIRIIKAHDLKDVNLLSKMDVYAVVSISGDQLNNPKLKTAVDKDGGTSPKWNFSMKFAVEEAAVLENRLTLKIKLISNRSLGDREIGVVYVQIKELFDNGGGGGGDEEKSGSYSVRLSNGKAKGTLDLAYKFGEKYKFEPPPPQLPPSSVKTAADAPPPMAYPSAYPGSSSAYAPPPAAYPYHAPPQGAYQPPPPGFGYPPPGYGYGGYPPPPPPGYGHPPPHKGRGGAGLGLGLGAGLLGGLLIGDMISDVGEMAAFDAGYDAGFGDAGF</sequence>
<protein>
    <submittedName>
        <fullName evidence="3">Protein SRC2-like</fullName>
    </submittedName>
</protein>
<dbReference type="InterPro" id="IPR044750">
    <property type="entry name" value="C2_SRC2/BAP"/>
</dbReference>
<dbReference type="SUPFAM" id="SSF49562">
    <property type="entry name" value="C2 domain (Calcium/lipid-binding domain, CaLB)"/>
    <property type="match status" value="1"/>
</dbReference>
<dbReference type="RefSeq" id="XP_022146005.1">
    <property type="nucleotide sequence ID" value="XM_022290313.1"/>
</dbReference>
<reference evidence="3" key="1">
    <citation type="submission" date="2025-08" db="UniProtKB">
        <authorList>
            <consortium name="RefSeq"/>
        </authorList>
    </citation>
    <scope>IDENTIFICATION</scope>
    <source>
        <strain evidence="3">OHB3-1</strain>
    </source>
</reference>
<dbReference type="GeneID" id="111015316"/>
<dbReference type="Pfam" id="PF00168">
    <property type="entry name" value="C2"/>
    <property type="match status" value="1"/>
</dbReference>
<dbReference type="PANTHER" id="PTHR32246">
    <property type="entry name" value="INGRESSION PROTEIN FIC1"/>
    <property type="match status" value="1"/>
</dbReference>
<dbReference type="SMART" id="SM00239">
    <property type="entry name" value="C2"/>
    <property type="match status" value="1"/>
</dbReference>
<dbReference type="GO" id="GO:0006952">
    <property type="term" value="P:defense response"/>
    <property type="evidence" value="ECO:0007669"/>
    <property type="project" value="InterPro"/>
</dbReference>
<dbReference type="OrthoDB" id="270970at2759"/>
<keyword evidence="2" id="KW-1185">Reference proteome</keyword>
<feature type="domain" description="C2" evidence="1">
    <location>
        <begin position="1"/>
        <end position="112"/>
    </location>
</feature>
<dbReference type="InterPro" id="IPR035892">
    <property type="entry name" value="C2_domain_sf"/>
</dbReference>
<evidence type="ECO:0000313" key="2">
    <source>
        <dbReference type="Proteomes" id="UP000504603"/>
    </source>
</evidence>
<dbReference type="Gene3D" id="2.60.40.150">
    <property type="entry name" value="C2 domain"/>
    <property type="match status" value="1"/>
</dbReference>
<dbReference type="PANTHER" id="PTHR32246:SF158">
    <property type="entry name" value="C2 DOMAIN-CONTAINING PROTEIN"/>
    <property type="match status" value="1"/>
</dbReference>
<gene>
    <name evidence="3" type="primary">LOC111015316</name>
</gene>
<dbReference type="PROSITE" id="PS50004">
    <property type="entry name" value="C2"/>
    <property type="match status" value="1"/>
</dbReference>
<dbReference type="AlphaFoldDB" id="A0A6J1CW25"/>
<evidence type="ECO:0000259" key="1">
    <source>
        <dbReference type="PROSITE" id="PS50004"/>
    </source>
</evidence>
<dbReference type="Proteomes" id="UP000504603">
    <property type="component" value="Unplaced"/>
</dbReference>
<organism evidence="2 3">
    <name type="scientific">Momordica charantia</name>
    <name type="common">Bitter gourd</name>
    <name type="synonym">Balsam pear</name>
    <dbReference type="NCBI Taxonomy" id="3673"/>
    <lineage>
        <taxon>Eukaryota</taxon>
        <taxon>Viridiplantae</taxon>
        <taxon>Streptophyta</taxon>
        <taxon>Embryophyta</taxon>
        <taxon>Tracheophyta</taxon>
        <taxon>Spermatophyta</taxon>
        <taxon>Magnoliopsida</taxon>
        <taxon>eudicotyledons</taxon>
        <taxon>Gunneridae</taxon>
        <taxon>Pentapetalae</taxon>
        <taxon>rosids</taxon>
        <taxon>fabids</taxon>
        <taxon>Cucurbitales</taxon>
        <taxon>Cucurbitaceae</taxon>
        <taxon>Momordiceae</taxon>
        <taxon>Momordica</taxon>
    </lineage>
</organism>
<dbReference type="InterPro" id="IPR000008">
    <property type="entry name" value="C2_dom"/>
</dbReference>
<name>A0A6J1CW25_MOMCH</name>
<dbReference type="KEGG" id="mcha:111015316"/>
<proteinExistence type="predicted"/>